<dbReference type="PANTHER" id="PTHR47174">
    <property type="entry name" value="BRIDGING INTEGRATOR 3"/>
    <property type="match status" value="1"/>
</dbReference>
<feature type="region of interest" description="Disordered" evidence="8">
    <location>
        <begin position="782"/>
        <end position="825"/>
    </location>
</feature>
<dbReference type="Gene3D" id="1.20.1270.60">
    <property type="entry name" value="Arfaptin homology (AH) domain/BAR domain"/>
    <property type="match status" value="1"/>
</dbReference>
<evidence type="ECO:0000259" key="10">
    <source>
        <dbReference type="PROSITE" id="PS51021"/>
    </source>
</evidence>
<dbReference type="InterPro" id="IPR004148">
    <property type="entry name" value="BAR_dom"/>
</dbReference>
<dbReference type="InterPro" id="IPR027267">
    <property type="entry name" value="AH/BAR_dom_sf"/>
</dbReference>
<feature type="transmembrane region" description="Helical" evidence="9">
    <location>
        <begin position="980"/>
        <end position="998"/>
    </location>
</feature>
<feature type="compositionally biased region" description="Low complexity" evidence="8">
    <location>
        <begin position="1219"/>
        <end position="1236"/>
    </location>
</feature>
<evidence type="ECO:0000256" key="1">
    <source>
        <dbReference type="ARBA" id="ARBA00004141"/>
    </source>
</evidence>
<evidence type="ECO:0000256" key="8">
    <source>
        <dbReference type="SAM" id="MobiDB-lite"/>
    </source>
</evidence>
<keyword evidence="3" id="KW-0963">Cytoplasm</keyword>
<dbReference type="SUPFAM" id="SSF103657">
    <property type="entry name" value="BAR/IMD domain-like"/>
    <property type="match status" value="1"/>
</dbReference>
<evidence type="ECO:0000256" key="9">
    <source>
        <dbReference type="SAM" id="Phobius"/>
    </source>
</evidence>
<accession>A0A8H2XZI8</accession>
<dbReference type="InterPro" id="IPR046982">
    <property type="entry name" value="BIN3/RVS161-like"/>
</dbReference>
<dbReference type="Pfam" id="PF07173">
    <property type="entry name" value="GRDP-like"/>
    <property type="match status" value="1"/>
</dbReference>
<dbReference type="EMBL" id="CAJMWX010000930">
    <property type="protein sequence ID" value="CAE6438959.1"/>
    <property type="molecule type" value="Genomic_DNA"/>
</dbReference>
<feature type="transmembrane region" description="Helical" evidence="9">
    <location>
        <begin position="1283"/>
        <end position="1299"/>
    </location>
</feature>
<dbReference type="GO" id="GO:0043332">
    <property type="term" value="C:mating projection tip"/>
    <property type="evidence" value="ECO:0007669"/>
    <property type="project" value="TreeGrafter"/>
</dbReference>
<dbReference type="GO" id="GO:0016020">
    <property type="term" value="C:membrane"/>
    <property type="evidence" value="ECO:0007669"/>
    <property type="project" value="UniProtKB-SubCell"/>
</dbReference>
<dbReference type="Pfam" id="PF03114">
    <property type="entry name" value="BAR"/>
    <property type="match status" value="1"/>
</dbReference>
<evidence type="ECO:0000259" key="11">
    <source>
        <dbReference type="PROSITE" id="PS51380"/>
    </source>
</evidence>
<sequence>MSWSGFKKNLNRAGTTLMQKTGQIERTVDREFADEEAKYKAFEKETNELHKESKAYLDAMRAMTAAQTRLAETIDTFYAAADKASEGAMAGHAYKRSVDELDAGVTRELDAPYRTTVLEPVGKMCSYFPIINEGMAKRNKKMLDYDAARSKVRKLVDKPSEDATKLPRAQAELDDAKEVFDMLNDQFIAELPQLLDLRVPYFDPSFEAMIRMQCKFAEEGYEKLGGVQRYFADNVRDDYAAGQLDAQVEGVLAEMKDLSIFRELPSTMALSPPGYHESTSPTRAITREPPSYEPDPALPLPTTFKIGKSYTPPLISVSSVRNHLSLLTCFSTLKRNVEDAPPSLPLDPDPEVKWAIYLVRAEYRFGVWVDKVVNRPERRREEVTELMDAEIPPLDVLLLLHAYFLNPIGYYEDSESRYPCLKVIGGFPLDRVGSKLRKEEEEVYYTPTPAQIEEWELLTQEPFELALNTALSDTVTLSCPVCANSDVRAPWLTEPTLVDIGDESAFGKGYAQSEFSVECPACGETVTKGRLRAERFVKDFVRVRSEIRREKEAWFVNTLINPHTYKPSPSLASTFTKLCVEGIHDLDETPHLSAHIALGSYFDWDLNEAQRLIEAGFKRKGSTRAWMGDSISRLFRAFRHNSPVSVDLPGSALRQQKFTSQILPLGNSLSITDLITQYHTFLDLCAHNSGKALVPTLAIDLGWHTHMLSGEVYRNDCWRLFEKMMGHEDKVEEGKLGKATSFDETARLWKSRFGENYSTCGCIPVQPKPSSSLKFWKKSPSSLEAKPETHPTEHNSIVAINPKKGVSESRRSRTGSVSAPRDRSGSVVVEEGHEQAFIGDYVNADSKPFSSLGVQGWDIDCIRQPFVVDSNEDRGDCCVCTMNNPEDAPFHVDLPVFHSSFPLPYRVFLLVGLGVLFWATNLHVLHLLGIDTIWVLDLRRDKVQSSSPPTPLPTARQPQLPYDLFSLDAINLYKSVYKLFVVYAAWIGFGWLYFRLITAGDAEAMDMYKILPALTGIGLVIGLVCPLDVLMKRERMRFLRSLWRCLSSPSSDPVYFSDVILADVFTSFAKVIADVWISICMMLPHGTLLRAKTVGGMTESLVPIMMALPYAIRFRQCMMEYIGSQRKSGRALANAIKYATAFPVIFLSVAQRTSPTGPLDAKPEGEISSSGYFDNKIFKLWLLAVVVNSVYSFWWDVTNDWGLTLLKPSTWPAQHAATRPRSPLLRPPRSGRSSPPLILLSRTNSSTALSTAGSTYSDTDGILRERAPHPFGLRDNLLFRDSLIYYLVIFLNLFLRFTWSLKLSTHLDTVEELESSVFLMEALEVTRRWVWVFFRVEWEAIKKEQAGDVSARMRPSYTPTEEIEFDLMGSSRGPSRSLTPDPLVK</sequence>
<evidence type="ECO:0000256" key="6">
    <source>
        <dbReference type="ARBA" id="ARBA00023136"/>
    </source>
</evidence>
<feature type="transmembrane region" description="Helical" evidence="9">
    <location>
        <begin position="1177"/>
        <end position="1195"/>
    </location>
</feature>
<protein>
    <submittedName>
        <fullName evidence="12">Uncharacterized protein</fullName>
    </submittedName>
</protein>
<keyword evidence="5 9" id="KW-1133">Transmembrane helix</keyword>
<feature type="transmembrane region" description="Helical" evidence="9">
    <location>
        <begin position="907"/>
        <end position="930"/>
    </location>
</feature>
<dbReference type="CDD" id="cd07591">
    <property type="entry name" value="BAR_Rvs161p"/>
    <property type="match status" value="1"/>
</dbReference>
<dbReference type="InterPro" id="IPR037429">
    <property type="entry name" value="Rvs161/Hob3_BAR"/>
</dbReference>
<dbReference type="GO" id="GO:0051666">
    <property type="term" value="P:actin cortical patch localization"/>
    <property type="evidence" value="ECO:0007669"/>
    <property type="project" value="InterPro"/>
</dbReference>
<reference evidence="12" key="1">
    <citation type="submission" date="2021-01" db="EMBL/GenBank/DDBJ databases">
        <authorList>
            <person name="Kaushik A."/>
        </authorList>
    </citation>
    <scope>NUCLEOTIDE SEQUENCE</scope>
    <source>
        <strain evidence="12">AG4-R118</strain>
    </source>
</reference>
<evidence type="ECO:0000256" key="4">
    <source>
        <dbReference type="ARBA" id="ARBA00022692"/>
    </source>
</evidence>
<evidence type="ECO:0000313" key="13">
    <source>
        <dbReference type="Proteomes" id="UP000663888"/>
    </source>
</evidence>
<evidence type="ECO:0000256" key="2">
    <source>
        <dbReference type="ARBA" id="ARBA00004245"/>
    </source>
</evidence>
<dbReference type="PROSITE" id="PS51380">
    <property type="entry name" value="EXS"/>
    <property type="match status" value="1"/>
</dbReference>
<dbReference type="Proteomes" id="UP000663888">
    <property type="component" value="Unassembled WGS sequence"/>
</dbReference>
<dbReference type="Pfam" id="PF03124">
    <property type="entry name" value="EXS"/>
    <property type="match status" value="1"/>
</dbReference>
<evidence type="ECO:0000256" key="7">
    <source>
        <dbReference type="ARBA" id="ARBA00023212"/>
    </source>
</evidence>
<feature type="domain" description="EXS" evidence="11">
    <location>
        <begin position="1093"/>
        <end position="1367"/>
    </location>
</feature>
<evidence type="ECO:0000256" key="3">
    <source>
        <dbReference type="ARBA" id="ARBA00022490"/>
    </source>
</evidence>
<dbReference type="PANTHER" id="PTHR47174:SF3">
    <property type="entry name" value="BRIDGING INTEGRATOR 3"/>
    <property type="match status" value="1"/>
</dbReference>
<comment type="subcellular location">
    <subcellularLocation>
        <location evidence="2">Cytoplasm</location>
        <location evidence="2">Cytoskeleton</location>
    </subcellularLocation>
    <subcellularLocation>
        <location evidence="1">Membrane</location>
        <topology evidence="1">Multi-pass membrane protein</topology>
    </subcellularLocation>
</comment>
<proteinExistence type="predicted"/>
<dbReference type="InterPro" id="IPR004342">
    <property type="entry name" value="EXS_C"/>
</dbReference>
<dbReference type="GO" id="GO:0006897">
    <property type="term" value="P:endocytosis"/>
    <property type="evidence" value="ECO:0007669"/>
    <property type="project" value="InterPro"/>
</dbReference>
<name>A0A8H2XZI8_9AGAM</name>
<evidence type="ECO:0000256" key="5">
    <source>
        <dbReference type="ARBA" id="ARBA00022989"/>
    </source>
</evidence>
<dbReference type="GO" id="GO:1990528">
    <property type="term" value="C:Rvs161p-Rvs167p complex"/>
    <property type="evidence" value="ECO:0007669"/>
    <property type="project" value="TreeGrafter"/>
</dbReference>
<dbReference type="GO" id="GO:0030479">
    <property type="term" value="C:actin cortical patch"/>
    <property type="evidence" value="ECO:0007669"/>
    <property type="project" value="TreeGrafter"/>
</dbReference>
<dbReference type="InterPro" id="IPR009836">
    <property type="entry name" value="GRDP-like"/>
</dbReference>
<comment type="caution">
    <text evidence="12">The sequence shown here is derived from an EMBL/GenBank/DDBJ whole genome shotgun (WGS) entry which is preliminary data.</text>
</comment>
<dbReference type="GO" id="GO:0008289">
    <property type="term" value="F:lipid binding"/>
    <property type="evidence" value="ECO:0007669"/>
    <property type="project" value="TreeGrafter"/>
</dbReference>
<gene>
    <name evidence="12" type="ORF">RDB_LOCUS47114</name>
</gene>
<feature type="region of interest" description="Disordered" evidence="8">
    <location>
        <begin position="1217"/>
        <end position="1236"/>
    </location>
</feature>
<dbReference type="GO" id="GO:0007015">
    <property type="term" value="P:actin filament organization"/>
    <property type="evidence" value="ECO:0007669"/>
    <property type="project" value="InterPro"/>
</dbReference>
<organism evidence="12 13">
    <name type="scientific">Rhizoctonia solani</name>
    <dbReference type="NCBI Taxonomy" id="456999"/>
    <lineage>
        <taxon>Eukaryota</taxon>
        <taxon>Fungi</taxon>
        <taxon>Dikarya</taxon>
        <taxon>Basidiomycota</taxon>
        <taxon>Agaricomycotina</taxon>
        <taxon>Agaricomycetes</taxon>
        <taxon>Cantharellales</taxon>
        <taxon>Ceratobasidiaceae</taxon>
        <taxon>Rhizoctonia</taxon>
    </lineage>
</organism>
<feature type="transmembrane region" description="Helical" evidence="9">
    <location>
        <begin position="1010"/>
        <end position="1031"/>
    </location>
</feature>
<evidence type="ECO:0000313" key="12">
    <source>
        <dbReference type="EMBL" id="CAE6438959.1"/>
    </source>
</evidence>
<dbReference type="GO" id="GO:0031097">
    <property type="term" value="C:medial cortex"/>
    <property type="evidence" value="ECO:0007669"/>
    <property type="project" value="TreeGrafter"/>
</dbReference>
<feature type="region of interest" description="Disordered" evidence="8">
    <location>
        <begin position="271"/>
        <end position="297"/>
    </location>
</feature>
<dbReference type="FunFam" id="1.20.1270.60:FF:000014">
    <property type="entry name" value="Protein hob3, variant"/>
    <property type="match status" value="1"/>
</dbReference>
<dbReference type="PROSITE" id="PS51021">
    <property type="entry name" value="BAR"/>
    <property type="match status" value="1"/>
</dbReference>
<dbReference type="SMART" id="SM00721">
    <property type="entry name" value="BAR"/>
    <property type="match status" value="1"/>
</dbReference>
<feature type="domain" description="BAR" evidence="10">
    <location>
        <begin position="17"/>
        <end position="240"/>
    </location>
</feature>
<keyword evidence="4 9" id="KW-0812">Transmembrane</keyword>
<keyword evidence="6 9" id="KW-0472">Membrane</keyword>
<dbReference type="GO" id="GO:0097320">
    <property type="term" value="P:plasma membrane tubulation"/>
    <property type="evidence" value="ECO:0007669"/>
    <property type="project" value="TreeGrafter"/>
</dbReference>
<keyword evidence="7" id="KW-0206">Cytoskeleton</keyword>